<name>A0A0F5JTI7_9BURK</name>
<accession>A0A0F5JTI7</accession>
<dbReference type="PATRIC" id="fig|28092.6.peg.6133"/>
<dbReference type="InterPro" id="IPR036291">
    <property type="entry name" value="NAD(P)-bd_dom_sf"/>
</dbReference>
<dbReference type="EMBL" id="LAQU01000102">
    <property type="protein sequence ID" value="KKB60969.1"/>
    <property type="molecule type" value="Genomic_DNA"/>
</dbReference>
<dbReference type="PANTHER" id="PTHR24321:SF11">
    <property type="entry name" value="BLR0893 PROTEIN"/>
    <property type="match status" value="1"/>
</dbReference>
<comment type="caution">
    <text evidence="3">The sequence shown here is derived from an EMBL/GenBank/DDBJ whole genome shotgun (WGS) entry which is preliminary data.</text>
</comment>
<organism evidence="3 4">
    <name type="scientific">Robbsia andropogonis</name>
    <dbReference type="NCBI Taxonomy" id="28092"/>
    <lineage>
        <taxon>Bacteria</taxon>
        <taxon>Pseudomonadati</taxon>
        <taxon>Pseudomonadota</taxon>
        <taxon>Betaproteobacteria</taxon>
        <taxon>Burkholderiales</taxon>
        <taxon>Burkholderiaceae</taxon>
        <taxon>Robbsia</taxon>
    </lineage>
</organism>
<dbReference type="Proteomes" id="UP000033618">
    <property type="component" value="Unassembled WGS sequence"/>
</dbReference>
<sequence length="256" mass="26698">MSSHFKDQVVVVTGAAGGIGMEVVREFLSAGAKVIMSDRNEELGRSAISSLPAAHADCASFIACDIADETSIDRLYEHVAKQFSRLDIVINNAGIDGELGSLDQQTTQNIDNVLSVNVRGTALSMRAALRIMRHQRSGVIVNVASIAGHVGFAGSPIYTASKHAILGLTKAAALENARNGIRVCAVSPGAVDTDMTNRFTGRDAAAKANMIDGIPLGRMCEPSEIAKGILFMSSPGAALLVGHTLNLDGGWAGVKA</sequence>
<dbReference type="NCBIfam" id="NF005559">
    <property type="entry name" value="PRK07231.1"/>
    <property type="match status" value="1"/>
</dbReference>
<dbReference type="SUPFAM" id="SSF51735">
    <property type="entry name" value="NAD(P)-binding Rossmann-fold domains"/>
    <property type="match status" value="1"/>
</dbReference>
<dbReference type="CDD" id="cd05233">
    <property type="entry name" value="SDR_c"/>
    <property type="match status" value="1"/>
</dbReference>
<dbReference type="RefSeq" id="WP_046154483.1">
    <property type="nucleotide sequence ID" value="NZ_CADFGU010000018.1"/>
</dbReference>
<dbReference type="InterPro" id="IPR002347">
    <property type="entry name" value="SDR_fam"/>
</dbReference>
<dbReference type="PROSITE" id="PS00061">
    <property type="entry name" value="ADH_SHORT"/>
    <property type="match status" value="1"/>
</dbReference>
<evidence type="ECO:0008006" key="5">
    <source>
        <dbReference type="Google" id="ProtNLM"/>
    </source>
</evidence>
<dbReference type="FunFam" id="3.40.50.720:FF:000084">
    <property type="entry name" value="Short-chain dehydrogenase reductase"/>
    <property type="match status" value="1"/>
</dbReference>
<dbReference type="PANTHER" id="PTHR24321">
    <property type="entry name" value="DEHYDROGENASES, SHORT CHAIN"/>
    <property type="match status" value="1"/>
</dbReference>
<evidence type="ECO:0000313" key="3">
    <source>
        <dbReference type="EMBL" id="KKB60969.1"/>
    </source>
</evidence>
<protein>
    <recommendedName>
        <fullName evidence="5">Short-chain dehydrogenase</fullName>
    </recommendedName>
</protein>
<dbReference type="InterPro" id="IPR020904">
    <property type="entry name" value="Sc_DH/Rdtase_CS"/>
</dbReference>
<dbReference type="AlphaFoldDB" id="A0A0F5JTI7"/>
<keyword evidence="2" id="KW-0560">Oxidoreductase</keyword>
<dbReference type="OrthoDB" id="9178657at2"/>
<proteinExistence type="inferred from homology"/>
<gene>
    <name evidence="3" type="ORF">WM40_26015</name>
</gene>
<dbReference type="Gene3D" id="3.40.50.720">
    <property type="entry name" value="NAD(P)-binding Rossmann-like Domain"/>
    <property type="match status" value="1"/>
</dbReference>
<reference evidence="3 4" key="1">
    <citation type="submission" date="2015-03" db="EMBL/GenBank/DDBJ databases">
        <title>Draft Genome Sequence of Burkholderia andropogonis type strain ICMP2807, isolated from Sorghum bicolor.</title>
        <authorList>
            <person name="Lopes-Santos L."/>
            <person name="Castro D.B."/>
            <person name="Ottoboni L.M."/>
            <person name="Park D."/>
            <person name="Weirc B.S."/>
            <person name="Destefano S.A."/>
        </authorList>
    </citation>
    <scope>NUCLEOTIDE SEQUENCE [LARGE SCALE GENOMIC DNA]</scope>
    <source>
        <strain evidence="3 4">ICMP2807</strain>
    </source>
</reference>
<dbReference type="GO" id="GO:0016491">
    <property type="term" value="F:oxidoreductase activity"/>
    <property type="evidence" value="ECO:0007669"/>
    <property type="project" value="UniProtKB-KW"/>
</dbReference>
<evidence type="ECO:0000313" key="4">
    <source>
        <dbReference type="Proteomes" id="UP000033618"/>
    </source>
</evidence>
<dbReference type="STRING" id="28092.WM40_26015"/>
<dbReference type="PRINTS" id="PR00080">
    <property type="entry name" value="SDRFAMILY"/>
</dbReference>
<dbReference type="Pfam" id="PF13561">
    <property type="entry name" value="adh_short_C2"/>
    <property type="match status" value="1"/>
</dbReference>
<comment type="similarity">
    <text evidence="1">Belongs to the short-chain dehydrogenases/reductases (SDR) family.</text>
</comment>
<keyword evidence="4" id="KW-1185">Reference proteome</keyword>
<dbReference type="PRINTS" id="PR00081">
    <property type="entry name" value="GDHRDH"/>
</dbReference>
<evidence type="ECO:0000256" key="1">
    <source>
        <dbReference type="ARBA" id="ARBA00006484"/>
    </source>
</evidence>
<evidence type="ECO:0000256" key="2">
    <source>
        <dbReference type="ARBA" id="ARBA00023002"/>
    </source>
</evidence>